<dbReference type="CDD" id="cd03801">
    <property type="entry name" value="GT4_PimA-like"/>
    <property type="match status" value="1"/>
</dbReference>
<dbReference type="Pfam" id="PF20706">
    <property type="entry name" value="GT4-conflict"/>
    <property type="match status" value="1"/>
</dbReference>
<dbReference type="SUPFAM" id="SSF53756">
    <property type="entry name" value="UDP-Glycosyltransferase/glycogen phosphorylase"/>
    <property type="match status" value="1"/>
</dbReference>
<dbReference type="Gene3D" id="3.40.50.2000">
    <property type="entry name" value="Glycogen Phosphorylase B"/>
    <property type="match status" value="1"/>
</dbReference>
<dbReference type="PANTHER" id="PTHR46656">
    <property type="entry name" value="PUTATIVE-RELATED"/>
    <property type="match status" value="1"/>
</dbReference>
<name>A0A0F8Z4J7_9ZZZZ</name>
<dbReference type="AlphaFoldDB" id="A0A0F8Z4J7"/>
<proteinExistence type="predicted"/>
<reference evidence="1" key="1">
    <citation type="journal article" date="2015" name="Nature">
        <title>Complex archaea that bridge the gap between prokaryotes and eukaryotes.</title>
        <authorList>
            <person name="Spang A."/>
            <person name="Saw J.H."/>
            <person name="Jorgensen S.L."/>
            <person name="Zaremba-Niedzwiedzka K."/>
            <person name="Martijn J."/>
            <person name="Lind A.E."/>
            <person name="van Eijk R."/>
            <person name="Schleper C."/>
            <person name="Guy L."/>
            <person name="Ettema T.J."/>
        </authorList>
    </citation>
    <scope>NUCLEOTIDE SEQUENCE</scope>
</reference>
<protein>
    <submittedName>
        <fullName evidence="1">Uncharacterized protein</fullName>
    </submittedName>
</protein>
<feature type="non-terminal residue" evidence="1">
    <location>
        <position position="1"/>
    </location>
</feature>
<comment type="caution">
    <text evidence="1">The sequence shown here is derived from an EMBL/GenBank/DDBJ whole genome shotgun (WGS) entry which is preliminary data.</text>
</comment>
<organism evidence="1">
    <name type="scientific">marine sediment metagenome</name>
    <dbReference type="NCBI Taxonomy" id="412755"/>
    <lineage>
        <taxon>unclassified sequences</taxon>
        <taxon>metagenomes</taxon>
        <taxon>ecological metagenomes</taxon>
    </lineage>
</organism>
<accession>A0A0F8Z4J7</accession>
<gene>
    <name evidence="1" type="ORF">LCGC14_2740690</name>
</gene>
<sequence>YYYKEKVIKPHDPFRFLIVGDKARKGIDLAVRAFKENFVGLDAELIIRGHDGAGHARQITNINTKLTQPELRDLYHRADCVLAPSRGEGWGMPALEAMACGTPTIIADNTGLSEFAKFGISIKSERVRCNEYFIYGDAGYWYEPDYDELVKRMVEAYQRREVYNTRAGKISKGIAINYSWEKTANKLIGLFGADMAKKPDFDTHQVIHPKIHKYTVKMKKDWLGVRICGVEHNFHKCISYPVAEDIKSIMENQEMI</sequence>
<evidence type="ECO:0000313" key="1">
    <source>
        <dbReference type="EMBL" id="KKK88683.1"/>
    </source>
</evidence>
<dbReference type="PANTHER" id="PTHR46656:SF3">
    <property type="entry name" value="PUTATIVE-RELATED"/>
    <property type="match status" value="1"/>
</dbReference>
<dbReference type="EMBL" id="LAZR01049848">
    <property type="protein sequence ID" value="KKK88683.1"/>
    <property type="molecule type" value="Genomic_DNA"/>
</dbReference>